<feature type="chain" id="PRO_5031658138" description="Cell division coordinator CpoB" evidence="1">
    <location>
        <begin position="43"/>
        <end position="291"/>
    </location>
</feature>
<reference evidence="4 5" key="1">
    <citation type="journal article" date="2015" name="Int. J. Syst. Evol. Microbiol.">
        <title>Halomonas salicampi sp. nov., a halotolerant and alkalitolerant bacterium isolated from a saltern soil.</title>
        <authorList>
            <person name="Lee J.C."/>
            <person name="Kim Y.S."/>
            <person name="Yun B.S."/>
            <person name="Whang K.S."/>
        </authorList>
    </citation>
    <scope>NUCLEOTIDE SEQUENCE [LARGE SCALE GENOMIC DNA]</scope>
    <source>
        <strain evidence="4 5">BH103</strain>
    </source>
</reference>
<keyword evidence="5" id="KW-1185">Reference proteome</keyword>
<dbReference type="HAMAP" id="MF_02066">
    <property type="entry name" value="CpoB"/>
    <property type="match status" value="1"/>
</dbReference>
<dbReference type="Pfam" id="PF13432">
    <property type="entry name" value="TPR_16"/>
    <property type="match status" value="1"/>
</dbReference>
<feature type="domain" description="YbgF trimerisation" evidence="3">
    <location>
        <begin position="70"/>
        <end position="124"/>
    </location>
</feature>
<evidence type="ECO:0000313" key="5">
    <source>
        <dbReference type="Proteomes" id="UP000586119"/>
    </source>
</evidence>
<protein>
    <recommendedName>
        <fullName evidence="1">Cell division coordinator CpoB</fullName>
    </recommendedName>
</protein>
<dbReference type="GO" id="GO:0070206">
    <property type="term" value="P:protein trimerization"/>
    <property type="evidence" value="ECO:0007669"/>
    <property type="project" value="InterPro"/>
</dbReference>
<evidence type="ECO:0000259" key="3">
    <source>
        <dbReference type="Pfam" id="PF16331"/>
    </source>
</evidence>
<dbReference type="AlphaFoldDB" id="A0A7Z0LKZ2"/>
<dbReference type="GO" id="GO:0030288">
    <property type="term" value="C:outer membrane-bounded periplasmic space"/>
    <property type="evidence" value="ECO:0007669"/>
    <property type="project" value="UniProtKB-UniRule"/>
</dbReference>
<sequence length="291" mass="32380" precursor="true">MNFSLTCDKHTRTANYSRLSLLKCFTLGLTASLLTVPLTALAQQPIVEDLSSSSDSFYQQTQTQPTSGGSLVLFNQVQEHQREIQQLRGQLEELRHEFEQVSRQSQQRYIDLDDRLARLERDDASATAEEEADTAPPASESSLEPEAAEEVDQVGPAAQSGSNSVSEEVQKAYENAFSHVQARRFDEAVTAFESFVDQYPDSSLTPNGYYWLGELYAANDALAHAEEAFDRVINEHSDSRKVPDALYKLGLLKARQGETDDSRELLTRVTEEYPQSSAAGLASDFLRQSAN</sequence>
<comment type="caution">
    <text evidence="4">The sequence shown here is derived from an EMBL/GenBank/DDBJ whole genome shotgun (WGS) entry which is preliminary data.</text>
</comment>
<dbReference type="InterPro" id="IPR011990">
    <property type="entry name" value="TPR-like_helical_dom_sf"/>
</dbReference>
<dbReference type="SUPFAM" id="SSF48452">
    <property type="entry name" value="TPR-like"/>
    <property type="match status" value="1"/>
</dbReference>
<dbReference type="InterPro" id="IPR034706">
    <property type="entry name" value="CpoB"/>
</dbReference>
<evidence type="ECO:0000313" key="4">
    <source>
        <dbReference type="EMBL" id="NYS60769.1"/>
    </source>
</evidence>
<feature type="coiled-coil region" evidence="1">
    <location>
        <begin position="77"/>
        <end position="122"/>
    </location>
</feature>
<organism evidence="4 5">
    <name type="scientific">Vreelandella salicampi</name>
    <dbReference type="NCBI Taxonomy" id="1449798"/>
    <lineage>
        <taxon>Bacteria</taxon>
        <taxon>Pseudomonadati</taxon>
        <taxon>Pseudomonadota</taxon>
        <taxon>Gammaproteobacteria</taxon>
        <taxon>Oceanospirillales</taxon>
        <taxon>Halomonadaceae</taxon>
        <taxon>Vreelandella</taxon>
    </lineage>
</organism>
<keyword evidence="1" id="KW-0131">Cell cycle</keyword>
<dbReference type="Gene3D" id="1.25.40.10">
    <property type="entry name" value="Tetratricopeptide repeat domain"/>
    <property type="match status" value="1"/>
</dbReference>
<feature type="signal peptide" evidence="1">
    <location>
        <begin position="1"/>
        <end position="42"/>
    </location>
</feature>
<keyword evidence="1" id="KW-0175">Coiled coil</keyword>
<evidence type="ECO:0000256" key="2">
    <source>
        <dbReference type="SAM" id="MobiDB-lite"/>
    </source>
</evidence>
<dbReference type="EMBL" id="JACCDF010000006">
    <property type="protein sequence ID" value="NYS60769.1"/>
    <property type="molecule type" value="Genomic_DNA"/>
</dbReference>
<dbReference type="InterPro" id="IPR014162">
    <property type="entry name" value="CpoB_C"/>
</dbReference>
<comment type="similarity">
    <text evidence="1">Belongs to the CpoB family.</text>
</comment>
<dbReference type="GO" id="GO:0043093">
    <property type="term" value="P:FtsZ-dependent cytokinesis"/>
    <property type="evidence" value="ECO:0007669"/>
    <property type="project" value="UniProtKB-UniRule"/>
</dbReference>
<comment type="function">
    <text evidence="1">Mediates coordination of peptidoglycan synthesis and outer membrane constriction during cell division.</text>
</comment>
<feature type="region of interest" description="Disordered" evidence="2">
    <location>
        <begin position="123"/>
        <end position="167"/>
    </location>
</feature>
<comment type="subcellular location">
    <subcellularLocation>
        <location evidence="1">Periplasm</location>
    </subcellularLocation>
</comment>
<accession>A0A7Z0LKZ2</accession>
<keyword evidence="1" id="KW-0732">Signal</keyword>
<dbReference type="Gene3D" id="1.20.5.110">
    <property type="match status" value="1"/>
</dbReference>
<dbReference type="Pfam" id="PF13174">
    <property type="entry name" value="TPR_6"/>
    <property type="match status" value="1"/>
</dbReference>
<dbReference type="NCBIfam" id="TIGR02795">
    <property type="entry name" value="tol_pal_ybgF"/>
    <property type="match status" value="1"/>
</dbReference>
<dbReference type="Proteomes" id="UP000586119">
    <property type="component" value="Unassembled WGS sequence"/>
</dbReference>
<keyword evidence="1" id="KW-0574">Periplasm</keyword>
<gene>
    <name evidence="4" type="primary">ybgF</name>
    <name evidence="1" type="synonym">cpoB</name>
    <name evidence="4" type="ORF">HZS81_08355</name>
</gene>
<keyword evidence="1" id="KW-0132">Cell division</keyword>
<dbReference type="InterPro" id="IPR032519">
    <property type="entry name" value="YbgF_tri"/>
</dbReference>
<dbReference type="InterPro" id="IPR019734">
    <property type="entry name" value="TPR_rpt"/>
</dbReference>
<evidence type="ECO:0000256" key="1">
    <source>
        <dbReference type="HAMAP-Rule" id="MF_02066"/>
    </source>
</evidence>
<proteinExistence type="inferred from homology"/>
<name>A0A7Z0LKZ2_9GAMM</name>
<feature type="compositionally biased region" description="Low complexity" evidence="2">
    <location>
        <begin position="134"/>
        <end position="145"/>
    </location>
</feature>
<dbReference type="Pfam" id="PF16331">
    <property type="entry name" value="TolA_bind_tri"/>
    <property type="match status" value="1"/>
</dbReference>